<reference evidence="2 3" key="2">
    <citation type="submission" date="2024-04" db="EMBL/GenBank/DDBJ databases">
        <title>Na.</title>
        <authorList>
            <person name="Choi B."/>
        </authorList>
    </citation>
    <scope>NUCLEOTIDE SEQUENCE [LARGE SCALE GENOMIC DNA]</scope>
    <source>
        <strain evidence="2 3">UMB0138</strain>
    </source>
</reference>
<reference evidence="3" key="1">
    <citation type="submission" date="2017-12" db="EMBL/GenBank/DDBJ databases">
        <title>Phylogenetic diversity of female urinary microbiome.</title>
        <authorList>
            <person name="Thomas-White K."/>
            <person name="Wolfe A.J."/>
        </authorList>
    </citation>
    <scope>NUCLEOTIDE SEQUENCE [LARGE SCALE GENOMIC DNA]</scope>
    <source>
        <strain evidence="3">UMB0138</strain>
    </source>
</reference>
<feature type="transmembrane region" description="Helical" evidence="1">
    <location>
        <begin position="108"/>
        <end position="140"/>
    </location>
</feature>
<keyword evidence="1" id="KW-1133">Transmembrane helix</keyword>
<dbReference type="Proteomes" id="UP000234197">
    <property type="component" value="Unassembled WGS sequence"/>
</dbReference>
<proteinExistence type="predicted"/>
<evidence type="ECO:0000313" key="3">
    <source>
        <dbReference type="Proteomes" id="UP000234197"/>
    </source>
</evidence>
<comment type="caution">
    <text evidence="2">The sequence shown here is derived from an EMBL/GenBank/DDBJ whole genome shotgun (WGS) entry which is preliminary data.</text>
</comment>
<organism evidence="2 3">
    <name type="scientific">Veillonella parvula</name>
    <name type="common">Staphylococcus parvulus</name>
    <dbReference type="NCBI Taxonomy" id="29466"/>
    <lineage>
        <taxon>Bacteria</taxon>
        <taxon>Bacillati</taxon>
        <taxon>Bacillota</taxon>
        <taxon>Negativicutes</taxon>
        <taxon>Veillonellales</taxon>
        <taxon>Veillonellaceae</taxon>
        <taxon>Veillonella</taxon>
    </lineage>
</organism>
<keyword evidence="1" id="KW-0472">Membrane</keyword>
<keyword evidence="1" id="KW-0812">Transmembrane</keyword>
<dbReference type="EMBL" id="PKMC02000004">
    <property type="protein sequence ID" value="MEO9177501.1"/>
    <property type="molecule type" value="Genomic_DNA"/>
</dbReference>
<sequence>MEIIQLFGYTMIPICIIISILLMIYGKTRHIKYLDPKVPLGRLFYFFGNAFSFMCCILLISFGSYVIQSKDIAEGIKYLILGYSFGIYGFTFFFMTGMRRAYDIGFPFWVYPIFIALILLSLFINDTIFEFLILGMYLFLLQPGRNNN</sequence>
<keyword evidence="3" id="KW-1185">Reference proteome</keyword>
<gene>
    <name evidence="2" type="ORF">CYJ21_000885</name>
</gene>
<evidence type="ECO:0000256" key="1">
    <source>
        <dbReference type="SAM" id="Phobius"/>
    </source>
</evidence>
<feature type="transmembrane region" description="Helical" evidence="1">
    <location>
        <begin position="46"/>
        <end position="66"/>
    </location>
</feature>
<name>A0ABV0I820_VEIPA</name>
<protein>
    <submittedName>
        <fullName evidence="2">Uncharacterized protein</fullName>
    </submittedName>
</protein>
<feature type="transmembrane region" description="Helical" evidence="1">
    <location>
        <begin position="6"/>
        <end position="25"/>
    </location>
</feature>
<dbReference type="RefSeq" id="WP_008601144.1">
    <property type="nucleotide sequence ID" value="NZ_CABFMP010000005.1"/>
</dbReference>
<accession>A0ABV0I820</accession>
<feature type="transmembrane region" description="Helical" evidence="1">
    <location>
        <begin position="78"/>
        <end position="96"/>
    </location>
</feature>
<evidence type="ECO:0000313" key="2">
    <source>
        <dbReference type="EMBL" id="MEO9177501.1"/>
    </source>
</evidence>